<organism evidence="3 4">
    <name type="scientific">Pseudarthrobacter polychromogenes</name>
    <dbReference type="NCBI Taxonomy" id="1676"/>
    <lineage>
        <taxon>Bacteria</taxon>
        <taxon>Bacillati</taxon>
        <taxon>Actinomycetota</taxon>
        <taxon>Actinomycetes</taxon>
        <taxon>Micrococcales</taxon>
        <taxon>Micrococcaceae</taxon>
        <taxon>Pseudarthrobacter</taxon>
    </lineage>
</organism>
<dbReference type="InterPro" id="IPR002656">
    <property type="entry name" value="Acyl_transf_3_dom"/>
</dbReference>
<dbReference type="Pfam" id="PF01757">
    <property type="entry name" value="Acyl_transf_3"/>
    <property type="match status" value="1"/>
</dbReference>
<feature type="transmembrane region" description="Helical" evidence="1">
    <location>
        <begin position="90"/>
        <end position="110"/>
    </location>
</feature>
<feature type="domain" description="Acyltransferase 3" evidence="2">
    <location>
        <begin position="7"/>
        <end position="205"/>
    </location>
</feature>
<dbReference type="Proteomes" id="UP000596938">
    <property type="component" value="Unassembled WGS sequence"/>
</dbReference>
<accession>A0ABQ1Y2Y1</accession>
<feature type="transmembrane region" description="Helical" evidence="1">
    <location>
        <begin position="12"/>
        <end position="30"/>
    </location>
</feature>
<evidence type="ECO:0000313" key="3">
    <source>
        <dbReference type="EMBL" id="GGH10853.1"/>
    </source>
</evidence>
<dbReference type="EMBL" id="BMKU01000022">
    <property type="protein sequence ID" value="GGH10853.1"/>
    <property type="molecule type" value="Genomic_DNA"/>
</dbReference>
<comment type="caution">
    <text evidence="3">The sequence shown here is derived from an EMBL/GenBank/DDBJ whole genome shotgun (WGS) entry which is preliminary data.</text>
</comment>
<feature type="transmembrane region" description="Helical" evidence="1">
    <location>
        <begin position="154"/>
        <end position="180"/>
    </location>
</feature>
<evidence type="ECO:0000313" key="4">
    <source>
        <dbReference type="Proteomes" id="UP000596938"/>
    </source>
</evidence>
<dbReference type="PANTHER" id="PTHR23028">
    <property type="entry name" value="ACETYLTRANSFERASE"/>
    <property type="match status" value="1"/>
</dbReference>
<keyword evidence="1" id="KW-0472">Membrane</keyword>
<evidence type="ECO:0000259" key="2">
    <source>
        <dbReference type="Pfam" id="PF01757"/>
    </source>
</evidence>
<proteinExistence type="predicted"/>
<name>A0ABQ1Y2Y1_9MICC</name>
<gene>
    <name evidence="3" type="ORF">GCM10011577_39810</name>
</gene>
<feature type="transmembrane region" description="Helical" evidence="1">
    <location>
        <begin position="37"/>
        <end position="55"/>
    </location>
</feature>
<feature type="transmembrane region" description="Helical" evidence="1">
    <location>
        <begin position="186"/>
        <end position="207"/>
    </location>
</feature>
<feature type="transmembrane region" description="Helical" evidence="1">
    <location>
        <begin position="122"/>
        <end position="142"/>
    </location>
</feature>
<evidence type="ECO:0000256" key="1">
    <source>
        <dbReference type="SAM" id="Phobius"/>
    </source>
</evidence>
<keyword evidence="4" id="KW-1185">Reference proteome</keyword>
<keyword evidence="1" id="KW-0812">Transmembrane</keyword>
<reference evidence="4" key="1">
    <citation type="journal article" date="2019" name="Int. J. Syst. Evol. Microbiol.">
        <title>The Global Catalogue of Microorganisms (GCM) 10K type strain sequencing project: providing services to taxonomists for standard genome sequencing and annotation.</title>
        <authorList>
            <consortium name="The Broad Institute Genomics Platform"/>
            <consortium name="The Broad Institute Genome Sequencing Center for Infectious Disease"/>
            <person name="Wu L."/>
            <person name="Ma J."/>
        </authorList>
    </citation>
    <scope>NUCLEOTIDE SEQUENCE [LARGE SCALE GENOMIC DNA]</scope>
    <source>
        <strain evidence="4">CGMCC 1.1927</strain>
    </source>
</reference>
<dbReference type="InterPro" id="IPR050879">
    <property type="entry name" value="Acyltransferase_3"/>
</dbReference>
<keyword evidence="1" id="KW-1133">Transmembrane helix</keyword>
<protein>
    <recommendedName>
        <fullName evidence="2">Acyltransferase 3 domain-containing protein</fullName>
    </recommendedName>
</protein>
<sequence>MGGAGALNTPLWSLRWEVLFSLLLPLYLMTARKHQHLLWAKALFLVLAICVGSQTGVLAGALTYLPVFGLGVLMAARAEDLKVLSERLSALVWAAICILTLTLLTVQWNLGAIVEDVTPYRAISTGLTSIGACLAVFICAYFRPAVRAFESTVIRLLGLISFSLYLVHEPIVIGAVTLLGGNPPLWFTYVTVVPVSIAVAVAFYWLIENPSHVLCQKIGRKKEAVRS</sequence>